<dbReference type="RefSeq" id="WP_235809382.1">
    <property type="nucleotide sequence ID" value="NZ_AYZD01000035.1"/>
</dbReference>
<feature type="transmembrane region" description="Helical" evidence="7">
    <location>
        <begin position="155"/>
        <end position="173"/>
    </location>
</feature>
<protein>
    <submittedName>
        <fullName evidence="8">Signal peptide protein, YSIRK family</fullName>
    </submittedName>
</protein>
<comment type="caution">
    <text evidence="8">The sequence shown here is derived from an EMBL/GenBank/DDBJ whole genome shotgun (WGS) entry which is preliminary data.</text>
</comment>
<evidence type="ECO:0000256" key="1">
    <source>
        <dbReference type="ARBA" id="ARBA00004651"/>
    </source>
</evidence>
<dbReference type="AlphaFoldDB" id="A0A0R2D2U2"/>
<dbReference type="PANTHER" id="PTHR42770">
    <property type="entry name" value="AMINO ACID TRANSPORTER-RELATED"/>
    <property type="match status" value="1"/>
</dbReference>
<comment type="subcellular location">
    <subcellularLocation>
        <location evidence="1">Cell membrane</location>
        <topology evidence="1">Multi-pass membrane protein</topology>
    </subcellularLocation>
</comment>
<dbReference type="Proteomes" id="UP000051015">
    <property type="component" value="Unassembled WGS sequence"/>
</dbReference>
<dbReference type="PATRIC" id="fig|1423725.3.peg.136"/>
<dbReference type="EMBL" id="AYZD01000035">
    <property type="protein sequence ID" value="KRM94873.1"/>
    <property type="molecule type" value="Genomic_DNA"/>
</dbReference>
<dbReference type="InterPro" id="IPR002293">
    <property type="entry name" value="AA/rel_permease1"/>
</dbReference>
<feature type="transmembrane region" description="Helical" evidence="7">
    <location>
        <begin position="336"/>
        <end position="361"/>
    </location>
</feature>
<keyword evidence="6 7" id="KW-0472">Membrane</keyword>
<evidence type="ECO:0000256" key="2">
    <source>
        <dbReference type="ARBA" id="ARBA00022448"/>
    </source>
</evidence>
<sequence length="519" mass="57356">MKKWGNLVFSDQAIIYPNEVNPLTKKATPVQQVTLMSMMLMIFTSTFAFDNTSIAYYTMGYAGIIWYILAALLFFVPSSLMFAEFGSALHNEPGGVYSWLQRSLGTKWAFIGGFVWLASWIILIVSTVSKIWIMLSTTLSGADRTDLWRLFGLDSTTTLGLISIIFFCTITFISTKGLGKIVHLAAIGGLAAVAITVFFFVISFIVLIANHFELAQPVHLPKSLFVSPRKSYQSLSQTVSFVIFAVYAYAGIEALGGVSDRMKNAKKNFAIAMGLGTLAITAVYALFIFMWGFSANWTKTFSDSSVNLGNTTYVLMSNLGYTLAVSLGLDNMAATFSFWCARFAAFMMLLSYCGSFFVIAFMPIKSFILGTPKALWPRSLTKLNRHQMPANAMWGQAVIVSILLALTSFGGKTAVSFYNVLTLMDNISSTLPYLFLVTAFALFKFKNPLKQDFIFFKSSSLTYLVVGLTDILLIVGIGATVVSSISAQQYWDLFLEIVGPILFGLIGYVLYLIYKYKNA</sequence>
<feature type="transmembrane region" description="Helical" evidence="7">
    <location>
        <begin position="271"/>
        <end position="293"/>
    </location>
</feature>
<feature type="transmembrane region" description="Helical" evidence="7">
    <location>
        <begin position="185"/>
        <end position="212"/>
    </location>
</feature>
<feature type="transmembrane region" description="Helical" evidence="7">
    <location>
        <begin position="493"/>
        <end position="514"/>
    </location>
</feature>
<evidence type="ECO:0000256" key="7">
    <source>
        <dbReference type="SAM" id="Phobius"/>
    </source>
</evidence>
<dbReference type="PANTHER" id="PTHR42770:SF15">
    <property type="entry name" value="GLUTAMATE_GAMMA-AMINOBUTYRATE ANTIPORTER-RELATED"/>
    <property type="match status" value="1"/>
</dbReference>
<proteinExistence type="predicted"/>
<feature type="transmembrane region" description="Helical" evidence="7">
    <location>
        <begin position="431"/>
        <end position="449"/>
    </location>
</feature>
<dbReference type="Gene3D" id="1.20.1740.10">
    <property type="entry name" value="Amino acid/polyamine transporter I"/>
    <property type="match status" value="1"/>
</dbReference>
<dbReference type="STRING" id="1423725.FC19_GL000133"/>
<keyword evidence="9" id="KW-1185">Reference proteome</keyword>
<feature type="transmembrane region" description="Helical" evidence="7">
    <location>
        <begin position="232"/>
        <end position="250"/>
    </location>
</feature>
<dbReference type="PIRSF" id="PIRSF006060">
    <property type="entry name" value="AA_transporter"/>
    <property type="match status" value="1"/>
</dbReference>
<evidence type="ECO:0000313" key="8">
    <source>
        <dbReference type="EMBL" id="KRM94873.1"/>
    </source>
</evidence>
<evidence type="ECO:0000256" key="3">
    <source>
        <dbReference type="ARBA" id="ARBA00022475"/>
    </source>
</evidence>
<feature type="transmembrane region" description="Helical" evidence="7">
    <location>
        <begin position="55"/>
        <end position="76"/>
    </location>
</feature>
<evidence type="ECO:0000313" key="9">
    <source>
        <dbReference type="Proteomes" id="UP000051015"/>
    </source>
</evidence>
<dbReference type="InterPro" id="IPR050367">
    <property type="entry name" value="APC_superfamily"/>
</dbReference>
<dbReference type="GO" id="GO:0022857">
    <property type="term" value="F:transmembrane transporter activity"/>
    <property type="evidence" value="ECO:0007669"/>
    <property type="project" value="InterPro"/>
</dbReference>
<feature type="transmembrane region" description="Helical" evidence="7">
    <location>
        <begin position="392"/>
        <end position="411"/>
    </location>
</feature>
<feature type="transmembrane region" description="Helical" evidence="7">
    <location>
        <begin position="108"/>
        <end position="135"/>
    </location>
</feature>
<reference evidence="8 9" key="1">
    <citation type="journal article" date="2015" name="Genome Announc.">
        <title>Expanding the biotechnology potential of lactobacilli through comparative genomics of 213 strains and associated genera.</title>
        <authorList>
            <person name="Sun Z."/>
            <person name="Harris H.M."/>
            <person name="McCann A."/>
            <person name="Guo C."/>
            <person name="Argimon S."/>
            <person name="Zhang W."/>
            <person name="Yang X."/>
            <person name="Jeffery I.B."/>
            <person name="Cooney J.C."/>
            <person name="Kagawa T.F."/>
            <person name="Liu W."/>
            <person name="Song Y."/>
            <person name="Salvetti E."/>
            <person name="Wrobel A."/>
            <person name="Rasinkangas P."/>
            <person name="Parkhill J."/>
            <person name="Rea M.C."/>
            <person name="O'Sullivan O."/>
            <person name="Ritari J."/>
            <person name="Douillard F.P."/>
            <person name="Paul Ross R."/>
            <person name="Yang R."/>
            <person name="Briner A.E."/>
            <person name="Felis G.E."/>
            <person name="de Vos W.M."/>
            <person name="Barrangou R."/>
            <person name="Klaenhammer T.R."/>
            <person name="Caufield P.W."/>
            <person name="Cui Y."/>
            <person name="Zhang H."/>
            <person name="O'Toole P.W."/>
        </authorList>
    </citation>
    <scope>NUCLEOTIDE SEQUENCE [LARGE SCALE GENOMIC DNA]</scope>
    <source>
        <strain evidence="8 9">DSM 21051</strain>
    </source>
</reference>
<keyword evidence="4 7" id="KW-0812">Transmembrane</keyword>
<name>A0A0R2D2U2_9LACO</name>
<evidence type="ECO:0000256" key="6">
    <source>
        <dbReference type="ARBA" id="ARBA00023136"/>
    </source>
</evidence>
<dbReference type="Pfam" id="PF13520">
    <property type="entry name" value="AA_permease_2"/>
    <property type="match status" value="1"/>
</dbReference>
<accession>A0A0R2D2U2</accession>
<dbReference type="GO" id="GO:0005886">
    <property type="term" value="C:plasma membrane"/>
    <property type="evidence" value="ECO:0007669"/>
    <property type="project" value="UniProtKB-SubCell"/>
</dbReference>
<gene>
    <name evidence="8" type="ORF">FC19_GL000133</name>
</gene>
<evidence type="ECO:0000256" key="4">
    <source>
        <dbReference type="ARBA" id="ARBA00022692"/>
    </source>
</evidence>
<organism evidence="8 9">
    <name type="scientific">Liquorilactobacillus aquaticus DSM 21051</name>
    <dbReference type="NCBI Taxonomy" id="1423725"/>
    <lineage>
        <taxon>Bacteria</taxon>
        <taxon>Bacillati</taxon>
        <taxon>Bacillota</taxon>
        <taxon>Bacilli</taxon>
        <taxon>Lactobacillales</taxon>
        <taxon>Lactobacillaceae</taxon>
        <taxon>Liquorilactobacillus</taxon>
    </lineage>
</organism>
<keyword evidence="3" id="KW-1003">Cell membrane</keyword>
<keyword evidence="2" id="KW-0813">Transport</keyword>
<feature type="transmembrane region" description="Helical" evidence="7">
    <location>
        <begin position="461"/>
        <end position="487"/>
    </location>
</feature>
<keyword evidence="5 7" id="KW-1133">Transmembrane helix</keyword>
<evidence type="ECO:0000256" key="5">
    <source>
        <dbReference type="ARBA" id="ARBA00022989"/>
    </source>
</evidence>
<dbReference type="NCBIfam" id="NF011775">
    <property type="entry name" value="PRK15238.1"/>
    <property type="match status" value="1"/>
</dbReference>